<comment type="subcellular location">
    <subcellularLocation>
        <location evidence="2">Secreted</location>
    </subcellularLocation>
</comment>
<feature type="compositionally biased region" description="Basic and acidic residues" evidence="16">
    <location>
        <begin position="46"/>
        <end position="55"/>
    </location>
</feature>
<dbReference type="PANTHER" id="PTHR33353:SF34">
    <property type="entry name" value="ENDO-BETA-1,4-GLUCANASE D"/>
    <property type="match status" value="1"/>
</dbReference>
<comment type="cofactor">
    <cofactor evidence="1">
        <name>Cu(2+)</name>
        <dbReference type="ChEBI" id="CHEBI:29036"/>
    </cofactor>
</comment>
<evidence type="ECO:0000256" key="4">
    <source>
        <dbReference type="ARBA" id="ARBA00022723"/>
    </source>
</evidence>
<evidence type="ECO:0000256" key="1">
    <source>
        <dbReference type="ARBA" id="ARBA00001973"/>
    </source>
</evidence>
<keyword evidence="4" id="KW-0479">Metal-binding</keyword>
<sequence>MACHLSLAVTFLATQVAAHGYINTFTLDNVDYEGFSRSTLPPTQSHRLELQHPDEGPEVDISSPDFVCRRGSEPSSNYGHRSRRYCLVINPNGWAEGHRGPVLTYIAPCNGDCASVDKASLRWTKIAESGLVSGPANTEGVWATDVLRENGGINSATIPKSIAPGKYVLRNEIIALHRAHINEPEFYMQCGNIEVTGDGTDDLSGVGVPAAKLYSKSDSQLFGFSVHDSKDNEWPIPGPALYGPQTSQPSQKPSPSPSPQQSRKGSRLVHRAEIDERKQE</sequence>
<feature type="region of interest" description="Disordered" evidence="16">
    <location>
        <begin position="41"/>
        <end position="64"/>
    </location>
</feature>
<evidence type="ECO:0000256" key="16">
    <source>
        <dbReference type="SAM" id="MobiDB-lite"/>
    </source>
</evidence>
<evidence type="ECO:0000313" key="19">
    <source>
        <dbReference type="EMBL" id="KAG7293606.1"/>
    </source>
</evidence>
<evidence type="ECO:0000313" key="20">
    <source>
        <dbReference type="Proteomes" id="UP001197093"/>
    </source>
</evidence>
<reference evidence="19" key="1">
    <citation type="submission" date="2023-02" db="EMBL/GenBank/DDBJ databases">
        <authorList>
            <person name="Palmer J.M."/>
        </authorList>
    </citation>
    <scope>NUCLEOTIDE SEQUENCE</scope>
    <source>
        <strain evidence="19">FW57</strain>
    </source>
</reference>
<comment type="similarity">
    <text evidence="13">Belongs to the polysaccharide monooxygenase AA9 family.</text>
</comment>
<accession>A0AAD4F5D9</accession>
<keyword evidence="11" id="KW-0119">Carbohydrate metabolism</keyword>
<feature type="signal peptide" evidence="17">
    <location>
        <begin position="1"/>
        <end position="18"/>
    </location>
</feature>
<comment type="catalytic activity">
    <reaction evidence="14">
        <text>[(1-&gt;4)-beta-D-glucosyl]n+m + reduced acceptor + O2 = 4-dehydro-beta-D-glucosyl-[(1-&gt;4)-beta-D-glucosyl]n-1 + [(1-&gt;4)-beta-D-glucosyl]m + acceptor + H2O.</text>
        <dbReference type="EC" id="1.14.99.56"/>
    </reaction>
</comment>
<dbReference type="CDD" id="cd21175">
    <property type="entry name" value="LPMO_AA9"/>
    <property type="match status" value="1"/>
</dbReference>
<keyword evidence="12" id="KW-0624">Polysaccharide degradation</keyword>
<evidence type="ECO:0000256" key="5">
    <source>
        <dbReference type="ARBA" id="ARBA00022729"/>
    </source>
</evidence>
<evidence type="ECO:0000256" key="6">
    <source>
        <dbReference type="ARBA" id="ARBA00023001"/>
    </source>
</evidence>
<proteinExistence type="inferred from homology"/>
<dbReference type="PANTHER" id="PTHR33353">
    <property type="entry name" value="PUTATIVE (AFU_ORTHOLOGUE AFUA_1G12560)-RELATED"/>
    <property type="match status" value="1"/>
</dbReference>
<keyword evidence="6" id="KW-0136">Cellulose degradation</keyword>
<dbReference type="Pfam" id="PF03443">
    <property type="entry name" value="AA9"/>
    <property type="match status" value="1"/>
</dbReference>
<keyword evidence="3" id="KW-0964">Secreted</keyword>
<keyword evidence="5 17" id="KW-0732">Signal</keyword>
<evidence type="ECO:0000256" key="12">
    <source>
        <dbReference type="ARBA" id="ARBA00023326"/>
    </source>
</evidence>
<keyword evidence="7" id="KW-0560">Oxidoreductase</keyword>
<evidence type="ECO:0000256" key="11">
    <source>
        <dbReference type="ARBA" id="ARBA00023277"/>
    </source>
</evidence>
<keyword evidence="10" id="KW-1015">Disulfide bond</keyword>
<dbReference type="GO" id="GO:0004497">
    <property type="term" value="F:monooxygenase activity"/>
    <property type="evidence" value="ECO:0007669"/>
    <property type="project" value="UniProtKB-KW"/>
</dbReference>
<evidence type="ECO:0000256" key="10">
    <source>
        <dbReference type="ARBA" id="ARBA00023157"/>
    </source>
</evidence>
<dbReference type="AlphaFoldDB" id="A0AAD4F5D9"/>
<comment type="caution">
    <text evidence="19">The sequence shown here is derived from an EMBL/GenBank/DDBJ whole genome shotgun (WGS) entry which is preliminary data.</text>
</comment>
<organism evidence="19 20">
    <name type="scientific">Staphylotrichum longicolle</name>
    <dbReference type="NCBI Taxonomy" id="669026"/>
    <lineage>
        <taxon>Eukaryota</taxon>
        <taxon>Fungi</taxon>
        <taxon>Dikarya</taxon>
        <taxon>Ascomycota</taxon>
        <taxon>Pezizomycotina</taxon>
        <taxon>Sordariomycetes</taxon>
        <taxon>Sordariomycetidae</taxon>
        <taxon>Sordariales</taxon>
        <taxon>Chaetomiaceae</taxon>
        <taxon>Staphylotrichum</taxon>
    </lineage>
</organism>
<dbReference type="GO" id="GO:0030245">
    <property type="term" value="P:cellulose catabolic process"/>
    <property type="evidence" value="ECO:0007669"/>
    <property type="project" value="UniProtKB-KW"/>
</dbReference>
<feature type="chain" id="PRO_5042255049" description="lytic cellulose monooxygenase (C4-dehydrogenating)" evidence="17">
    <location>
        <begin position="19"/>
        <end position="280"/>
    </location>
</feature>
<evidence type="ECO:0000256" key="2">
    <source>
        <dbReference type="ARBA" id="ARBA00004613"/>
    </source>
</evidence>
<dbReference type="GO" id="GO:0005576">
    <property type="term" value="C:extracellular region"/>
    <property type="evidence" value="ECO:0007669"/>
    <property type="project" value="UniProtKB-SubCell"/>
</dbReference>
<feature type="region of interest" description="Disordered" evidence="16">
    <location>
        <begin position="230"/>
        <end position="280"/>
    </location>
</feature>
<keyword evidence="8" id="KW-0186">Copper</keyword>
<dbReference type="Proteomes" id="UP001197093">
    <property type="component" value="Unassembled WGS sequence"/>
</dbReference>
<feature type="compositionally biased region" description="Basic and acidic residues" evidence="16">
    <location>
        <begin position="270"/>
        <end position="280"/>
    </location>
</feature>
<evidence type="ECO:0000259" key="18">
    <source>
        <dbReference type="Pfam" id="PF03443"/>
    </source>
</evidence>
<evidence type="ECO:0000256" key="3">
    <source>
        <dbReference type="ARBA" id="ARBA00022525"/>
    </source>
</evidence>
<dbReference type="GO" id="GO:0046872">
    <property type="term" value="F:metal ion binding"/>
    <property type="evidence" value="ECO:0007669"/>
    <property type="project" value="UniProtKB-KW"/>
</dbReference>
<dbReference type="InterPro" id="IPR049892">
    <property type="entry name" value="AA9"/>
</dbReference>
<evidence type="ECO:0000256" key="14">
    <source>
        <dbReference type="ARBA" id="ARBA00045077"/>
    </source>
</evidence>
<protein>
    <recommendedName>
        <fullName evidence="15">lytic cellulose monooxygenase (C4-dehydrogenating)</fullName>
        <ecNumber evidence="15">1.14.99.56</ecNumber>
    </recommendedName>
</protein>
<evidence type="ECO:0000256" key="15">
    <source>
        <dbReference type="ARBA" id="ARBA00047174"/>
    </source>
</evidence>
<gene>
    <name evidence="19" type="ORF">NEMBOFW57_003660</name>
</gene>
<keyword evidence="20" id="KW-1185">Reference proteome</keyword>
<evidence type="ECO:0000256" key="13">
    <source>
        <dbReference type="ARBA" id="ARBA00044502"/>
    </source>
</evidence>
<dbReference type="Gene3D" id="2.70.50.70">
    <property type="match status" value="1"/>
</dbReference>
<evidence type="ECO:0000256" key="17">
    <source>
        <dbReference type="SAM" id="SignalP"/>
    </source>
</evidence>
<evidence type="ECO:0000256" key="8">
    <source>
        <dbReference type="ARBA" id="ARBA00023008"/>
    </source>
</evidence>
<dbReference type="EC" id="1.14.99.56" evidence="15"/>
<name>A0AAD4F5D9_9PEZI</name>
<dbReference type="EMBL" id="JAHCVI010000001">
    <property type="protein sequence ID" value="KAG7293606.1"/>
    <property type="molecule type" value="Genomic_DNA"/>
</dbReference>
<dbReference type="InterPro" id="IPR005103">
    <property type="entry name" value="AA9_LPMO"/>
</dbReference>
<keyword evidence="9" id="KW-0503">Monooxygenase</keyword>
<evidence type="ECO:0000256" key="9">
    <source>
        <dbReference type="ARBA" id="ARBA00023033"/>
    </source>
</evidence>
<feature type="domain" description="Auxiliary Activity family 9 catalytic" evidence="18">
    <location>
        <begin position="19"/>
        <end position="226"/>
    </location>
</feature>
<evidence type="ECO:0000256" key="7">
    <source>
        <dbReference type="ARBA" id="ARBA00023002"/>
    </source>
</evidence>